<organism evidence="2">
    <name type="scientific">Culex pipiens</name>
    <name type="common">House mosquito</name>
    <dbReference type="NCBI Taxonomy" id="7175"/>
    <lineage>
        <taxon>Eukaryota</taxon>
        <taxon>Metazoa</taxon>
        <taxon>Ecdysozoa</taxon>
        <taxon>Arthropoda</taxon>
        <taxon>Hexapoda</taxon>
        <taxon>Insecta</taxon>
        <taxon>Pterygota</taxon>
        <taxon>Neoptera</taxon>
        <taxon>Endopterygota</taxon>
        <taxon>Diptera</taxon>
        <taxon>Nematocera</taxon>
        <taxon>Culicoidea</taxon>
        <taxon>Culicidae</taxon>
        <taxon>Culicinae</taxon>
        <taxon>Culicini</taxon>
        <taxon>Culex</taxon>
        <taxon>Culex</taxon>
    </lineage>
</organism>
<dbReference type="AlphaFoldDB" id="A0A8D8AKB4"/>
<keyword evidence="1" id="KW-0812">Transmembrane</keyword>
<keyword evidence="1" id="KW-0472">Membrane</keyword>
<accession>A0A8D8AKB4</accession>
<keyword evidence="1" id="KW-1133">Transmembrane helix</keyword>
<name>A0A8D8AKB4_CULPI</name>
<feature type="transmembrane region" description="Helical" evidence="1">
    <location>
        <begin position="33"/>
        <end position="58"/>
    </location>
</feature>
<evidence type="ECO:0000313" key="2">
    <source>
        <dbReference type="EMBL" id="CAG6457399.1"/>
    </source>
</evidence>
<sequence>MTLGLTRGRWIAANLYVLFLYCDYLWFLLPTLLLLVCLVRAVSVSYLFGVYPLAYLLFVDRRVGKKKNTKKYKKKQYGNYISSENTLKQRKHVLLWTNVEWFHCSICLFEKKVRFVPKQSSV</sequence>
<protein>
    <submittedName>
        <fullName evidence="2">(northern house mosquito) hypothetical protein</fullName>
    </submittedName>
</protein>
<reference evidence="2" key="1">
    <citation type="submission" date="2021-05" db="EMBL/GenBank/DDBJ databases">
        <authorList>
            <person name="Alioto T."/>
            <person name="Alioto T."/>
            <person name="Gomez Garrido J."/>
        </authorList>
    </citation>
    <scope>NUCLEOTIDE SEQUENCE</scope>
</reference>
<dbReference type="EMBL" id="HBUE01032756">
    <property type="protein sequence ID" value="CAG6457399.1"/>
    <property type="molecule type" value="Transcribed_RNA"/>
</dbReference>
<proteinExistence type="predicted"/>
<feature type="transmembrane region" description="Helical" evidence="1">
    <location>
        <begin position="9"/>
        <end position="27"/>
    </location>
</feature>
<dbReference type="EMBL" id="HBUE01032758">
    <property type="protein sequence ID" value="CAG6457402.1"/>
    <property type="molecule type" value="Transcribed_RNA"/>
</dbReference>
<evidence type="ECO:0000256" key="1">
    <source>
        <dbReference type="SAM" id="Phobius"/>
    </source>
</evidence>